<evidence type="ECO:0000256" key="3">
    <source>
        <dbReference type="ARBA" id="ARBA00022801"/>
    </source>
</evidence>
<dbReference type="Pfam" id="PF00232">
    <property type="entry name" value="Glyco_hydro_1"/>
    <property type="match status" value="1"/>
</dbReference>
<protein>
    <submittedName>
        <fullName evidence="7">Beta-glucosidase 12</fullName>
    </submittedName>
</protein>
<reference evidence="7 8" key="1">
    <citation type="submission" date="2023-10" db="EMBL/GenBank/DDBJ databases">
        <title>Chromosome-scale genome assembly provides insights into flower coloration mechanisms of Canna indica.</title>
        <authorList>
            <person name="Li C."/>
        </authorList>
    </citation>
    <scope>NUCLEOTIDE SEQUENCE [LARGE SCALE GENOMIC DNA]</scope>
    <source>
        <tissue evidence="7">Flower</tissue>
    </source>
</reference>
<accession>A0AAQ3JS13</accession>
<evidence type="ECO:0000256" key="2">
    <source>
        <dbReference type="ARBA" id="ARBA00022729"/>
    </source>
</evidence>
<dbReference type="FunFam" id="3.20.20.80:FF:000020">
    <property type="entry name" value="Beta-glucosidase 12"/>
    <property type="match status" value="1"/>
</dbReference>
<keyword evidence="8" id="KW-1185">Reference proteome</keyword>
<keyword evidence="4" id="KW-0326">Glycosidase</keyword>
<dbReference type="PROSITE" id="PS00653">
    <property type="entry name" value="GLYCOSYL_HYDROL_F1_2"/>
    <property type="match status" value="1"/>
</dbReference>
<sequence length="534" mass="60293">MAHGAGDLLFPLFLLLLLTVGGLLLPHLSVLIPPAPAVERLAAHGQEKNCSAAGSALLHRSCFPTGFVFGAASSAYQYEGAASEGGRGPSIWDTLTHRHPELIADGSNGDVAVDSYHRYKEDVRIMKEMGMGAYRFSISWSRILPNGSLSGGVNREGVNYYNNLINELIANGLQPFMTLFHWDSPQGLEDKYEGFLSKQIVDDFRDYAEVCFREFGDRVKHWMTFNEPWTFALAGYPDGKPGTKLCFPWASGNCHAVDLARSPYTIIHHQLLAHAAAATLYREKFQIRQGGKIGIALNSHWFLPYNMSKPDQEAAARSLDFMFGWLMDPLTQGDYPLSMQIRVKDRLPKFTKSESEILKGSFDFVGINYYTSLYAYSNVPSNDANSNFYTDQHATQTGLKNGVLIGPKAASDWLFIYPPGLRELLLYAKAKYNNPVMYITENGVDEANNEALPLEEALKDDTRTSYFQQHLFFLQQAIREGVDVRGYFAWSLLDNFEWRSGYTVRFGMHFVDYKNGLKRYPKRSALWFTNFLKR</sequence>
<name>A0AAQ3JS13_9LILI</name>
<evidence type="ECO:0000256" key="1">
    <source>
        <dbReference type="ARBA" id="ARBA00010838"/>
    </source>
</evidence>
<evidence type="ECO:0000256" key="4">
    <source>
        <dbReference type="ARBA" id="ARBA00023295"/>
    </source>
</evidence>
<dbReference type="PRINTS" id="PR00131">
    <property type="entry name" value="GLHYDRLASE1"/>
</dbReference>
<dbReference type="GO" id="GO:0005975">
    <property type="term" value="P:carbohydrate metabolic process"/>
    <property type="evidence" value="ECO:0007669"/>
    <property type="project" value="InterPro"/>
</dbReference>
<organism evidence="7 8">
    <name type="scientific">Canna indica</name>
    <name type="common">Indian-shot</name>
    <dbReference type="NCBI Taxonomy" id="4628"/>
    <lineage>
        <taxon>Eukaryota</taxon>
        <taxon>Viridiplantae</taxon>
        <taxon>Streptophyta</taxon>
        <taxon>Embryophyta</taxon>
        <taxon>Tracheophyta</taxon>
        <taxon>Spermatophyta</taxon>
        <taxon>Magnoliopsida</taxon>
        <taxon>Liliopsida</taxon>
        <taxon>Zingiberales</taxon>
        <taxon>Cannaceae</taxon>
        <taxon>Canna</taxon>
    </lineage>
</organism>
<dbReference type="GO" id="GO:0004565">
    <property type="term" value="F:beta-galactosidase activity"/>
    <property type="evidence" value="ECO:0007669"/>
    <property type="project" value="UniProtKB-ARBA"/>
</dbReference>
<dbReference type="Gene3D" id="3.20.20.80">
    <property type="entry name" value="Glycosidases"/>
    <property type="match status" value="1"/>
</dbReference>
<dbReference type="GO" id="GO:0008422">
    <property type="term" value="F:beta-glucosidase activity"/>
    <property type="evidence" value="ECO:0007669"/>
    <property type="project" value="UniProtKB-ARBA"/>
</dbReference>
<evidence type="ECO:0000256" key="6">
    <source>
        <dbReference type="SAM" id="SignalP"/>
    </source>
</evidence>
<dbReference type="EMBL" id="CP136890">
    <property type="protein sequence ID" value="WOK94142.1"/>
    <property type="molecule type" value="Genomic_DNA"/>
</dbReference>
<dbReference type="PANTHER" id="PTHR10353:SF137">
    <property type="entry name" value="MYROSINASE 3-RELATED"/>
    <property type="match status" value="1"/>
</dbReference>
<keyword evidence="3" id="KW-0378">Hydrolase</keyword>
<proteinExistence type="inferred from homology"/>
<dbReference type="SUPFAM" id="SSF51445">
    <property type="entry name" value="(Trans)glycosidases"/>
    <property type="match status" value="1"/>
</dbReference>
<dbReference type="InterPro" id="IPR001360">
    <property type="entry name" value="Glyco_hydro_1"/>
</dbReference>
<dbReference type="Proteomes" id="UP001327560">
    <property type="component" value="Chromosome 1"/>
</dbReference>
<dbReference type="GO" id="GO:0033907">
    <property type="term" value="F:beta-D-fucosidase activity"/>
    <property type="evidence" value="ECO:0007669"/>
    <property type="project" value="UniProtKB-ARBA"/>
</dbReference>
<comment type="similarity">
    <text evidence="1 5">Belongs to the glycosyl hydrolase 1 family.</text>
</comment>
<feature type="signal peptide" evidence="6">
    <location>
        <begin position="1"/>
        <end position="22"/>
    </location>
</feature>
<feature type="chain" id="PRO_5043003604" evidence="6">
    <location>
        <begin position="23"/>
        <end position="534"/>
    </location>
</feature>
<gene>
    <name evidence="7" type="ORF">Cni_G02844</name>
</gene>
<dbReference type="PANTHER" id="PTHR10353">
    <property type="entry name" value="GLYCOSYL HYDROLASE"/>
    <property type="match status" value="1"/>
</dbReference>
<evidence type="ECO:0000256" key="5">
    <source>
        <dbReference type="RuleBase" id="RU003690"/>
    </source>
</evidence>
<dbReference type="InterPro" id="IPR033132">
    <property type="entry name" value="GH_1_N_CS"/>
</dbReference>
<dbReference type="InterPro" id="IPR017853">
    <property type="entry name" value="GH"/>
</dbReference>
<evidence type="ECO:0000313" key="7">
    <source>
        <dbReference type="EMBL" id="WOK94142.1"/>
    </source>
</evidence>
<keyword evidence="2 6" id="KW-0732">Signal</keyword>
<evidence type="ECO:0000313" key="8">
    <source>
        <dbReference type="Proteomes" id="UP001327560"/>
    </source>
</evidence>
<dbReference type="AlphaFoldDB" id="A0AAQ3JS13"/>